<evidence type="ECO:0000313" key="5">
    <source>
        <dbReference type="Proteomes" id="UP000177458"/>
    </source>
</evidence>
<feature type="compositionally biased region" description="Low complexity" evidence="1">
    <location>
        <begin position="108"/>
        <end position="118"/>
    </location>
</feature>
<dbReference type="Pfam" id="PF13399">
    <property type="entry name" value="LytR_C"/>
    <property type="match status" value="1"/>
</dbReference>
<feature type="domain" description="LytR/CpsA/Psr regulator C-terminal" evidence="3">
    <location>
        <begin position="128"/>
        <end position="215"/>
    </location>
</feature>
<name>A0A1F4UXK9_UNCKA</name>
<feature type="transmembrane region" description="Helical" evidence="2">
    <location>
        <begin position="58"/>
        <end position="83"/>
    </location>
</feature>
<dbReference type="Proteomes" id="UP000177458">
    <property type="component" value="Unassembled WGS sequence"/>
</dbReference>
<organism evidence="4 5">
    <name type="scientific">candidate division WWE3 bacterium RIFCSPLOWO2_01_FULL_37_15</name>
    <dbReference type="NCBI Taxonomy" id="1802622"/>
    <lineage>
        <taxon>Bacteria</taxon>
        <taxon>Katanobacteria</taxon>
    </lineage>
</organism>
<proteinExistence type="predicted"/>
<keyword evidence="2" id="KW-0472">Membrane</keyword>
<evidence type="ECO:0000259" key="3">
    <source>
        <dbReference type="Pfam" id="PF13399"/>
    </source>
</evidence>
<reference evidence="4 5" key="1">
    <citation type="journal article" date="2016" name="Nat. Commun.">
        <title>Thousands of microbial genomes shed light on interconnected biogeochemical processes in an aquifer system.</title>
        <authorList>
            <person name="Anantharaman K."/>
            <person name="Brown C.T."/>
            <person name="Hug L.A."/>
            <person name="Sharon I."/>
            <person name="Castelle C.J."/>
            <person name="Probst A.J."/>
            <person name="Thomas B.C."/>
            <person name="Singh A."/>
            <person name="Wilkins M.J."/>
            <person name="Karaoz U."/>
            <person name="Brodie E.L."/>
            <person name="Williams K.H."/>
            <person name="Hubbard S.S."/>
            <person name="Banfield J.F."/>
        </authorList>
    </citation>
    <scope>NUCLEOTIDE SEQUENCE [LARGE SCALE GENOMIC DNA]</scope>
</reference>
<keyword evidence="2" id="KW-1133">Transmembrane helix</keyword>
<dbReference type="InterPro" id="IPR027381">
    <property type="entry name" value="LytR/CpsA/Psr_C"/>
</dbReference>
<gene>
    <name evidence="4" type="ORF">A3A69_00135</name>
</gene>
<dbReference type="Gene3D" id="3.30.70.2390">
    <property type="match status" value="1"/>
</dbReference>
<accession>A0A1F4UXK9</accession>
<feature type="region of interest" description="Disordered" evidence="1">
    <location>
        <begin position="99"/>
        <end position="123"/>
    </location>
</feature>
<keyword evidence="2" id="KW-0812">Transmembrane</keyword>
<evidence type="ECO:0000256" key="2">
    <source>
        <dbReference type="SAM" id="Phobius"/>
    </source>
</evidence>
<dbReference type="AlphaFoldDB" id="A0A1F4UXK9"/>
<dbReference type="EMBL" id="MEVF01000017">
    <property type="protein sequence ID" value="OGC49632.1"/>
    <property type="molecule type" value="Genomic_DNA"/>
</dbReference>
<protein>
    <recommendedName>
        <fullName evidence="3">LytR/CpsA/Psr regulator C-terminal domain-containing protein</fullName>
    </recommendedName>
</protein>
<comment type="caution">
    <text evidence="4">The sequence shown here is derived from an EMBL/GenBank/DDBJ whole genome shotgun (WGS) entry which is preliminary data.</text>
</comment>
<evidence type="ECO:0000313" key="4">
    <source>
        <dbReference type="EMBL" id="OGC49632.1"/>
    </source>
</evidence>
<sequence length="217" mass="23618">MEKEKLKRKSKRHVKAIVEETVPLESAVETSEQPHGIIGEEVKKEEIREAEKEQGKNVLKLFTIAFLSMIFVAIVTGGVYTYLSGVSLSKNEIKITPVLTPTPPGTPEPSAAPETTPEATKKPDITPYKVNVLNGSGKIGVASQIKTDLATGGFKKITTNNANSFDYQETLVSAKENVPETVTNLIKEILSKKYTVADGESLKESSSFDIEIILGLK</sequence>
<evidence type="ECO:0000256" key="1">
    <source>
        <dbReference type="SAM" id="MobiDB-lite"/>
    </source>
</evidence>